<evidence type="ECO:0000313" key="4">
    <source>
        <dbReference type="Proteomes" id="UP000663852"/>
    </source>
</evidence>
<gene>
    <name evidence="1" type="ORF">EDS130_LOCUS45055</name>
    <name evidence="2" type="ORF">XAT740_LOCUS42387</name>
</gene>
<keyword evidence="3" id="KW-1185">Reference proteome</keyword>
<accession>A0A815W7P2</accession>
<reference evidence="1" key="1">
    <citation type="submission" date="2021-02" db="EMBL/GenBank/DDBJ databases">
        <authorList>
            <person name="Nowell W R."/>
        </authorList>
    </citation>
    <scope>NUCLEOTIDE SEQUENCE</scope>
</reference>
<organism evidence="1 4">
    <name type="scientific">Adineta ricciae</name>
    <name type="common">Rotifer</name>
    <dbReference type="NCBI Taxonomy" id="249248"/>
    <lineage>
        <taxon>Eukaryota</taxon>
        <taxon>Metazoa</taxon>
        <taxon>Spiralia</taxon>
        <taxon>Gnathifera</taxon>
        <taxon>Rotifera</taxon>
        <taxon>Eurotatoria</taxon>
        <taxon>Bdelloidea</taxon>
        <taxon>Adinetida</taxon>
        <taxon>Adinetidae</taxon>
        <taxon>Adineta</taxon>
    </lineage>
</organism>
<proteinExistence type="predicted"/>
<dbReference type="EMBL" id="CAJNOJ010000988">
    <property type="protein sequence ID" value="CAF1537397.1"/>
    <property type="molecule type" value="Genomic_DNA"/>
</dbReference>
<dbReference type="OrthoDB" id="10027954at2759"/>
<name>A0A815W7P2_ADIRI</name>
<protein>
    <submittedName>
        <fullName evidence="1">Uncharacterized protein</fullName>
    </submittedName>
</protein>
<dbReference type="Proteomes" id="UP000663852">
    <property type="component" value="Unassembled WGS sequence"/>
</dbReference>
<dbReference type="AlphaFoldDB" id="A0A815W7P2"/>
<evidence type="ECO:0000313" key="1">
    <source>
        <dbReference type="EMBL" id="CAF1537397.1"/>
    </source>
</evidence>
<sequence>MFRFRQLLISSSTITRNHPILYMCVSAASTWCDPLPKLEIQVPDPPEECRTHSHIFARYLTDIYNQFTNYSVELTRTMERAHSEIDHQRLSQIRMLTTDYLKVTNRFHLRGAMEFIRENKIKAECPPKIGLPVDELLKNLLNEKNFRNEFEIATEVNNLVLKDTGRTFIGLYHSLSQHAHGTNTFTNIHIDSQILPPLEQFCTGVLFKRYNIPFTYLDRHANLCNYPYNLSAITSGH</sequence>
<comment type="caution">
    <text evidence="1">The sequence shown here is derived from an EMBL/GenBank/DDBJ whole genome shotgun (WGS) entry which is preliminary data.</text>
</comment>
<dbReference type="EMBL" id="CAJNOR010005078">
    <property type="protein sequence ID" value="CAF1543987.1"/>
    <property type="molecule type" value="Genomic_DNA"/>
</dbReference>
<dbReference type="Proteomes" id="UP000663828">
    <property type="component" value="Unassembled WGS sequence"/>
</dbReference>
<evidence type="ECO:0000313" key="2">
    <source>
        <dbReference type="EMBL" id="CAF1543987.1"/>
    </source>
</evidence>
<evidence type="ECO:0000313" key="3">
    <source>
        <dbReference type="Proteomes" id="UP000663828"/>
    </source>
</evidence>